<name>A0A9Q1A436_9ROSI</name>
<sequence length="84" mass="8899">MMSPLPHNEKVVEGGDGVDEDITFTGGAIMSGHGENAADSIVADAINDEVGYHADGNEYTDRADNGFDESEVDRPEVNVADKDC</sequence>
<feature type="compositionally biased region" description="Basic and acidic residues" evidence="1">
    <location>
        <begin position="53"/>
        <end position="65"/>
    </location>
</feature>
<dbReference type="AlphaFoldDB" id="A0A9Q1A436"/>
<dbReference type="Proteomes" id="UP001151752">
    <property type="component" value="Chromosome 13"/>
</dbReference>
<proteinExistence type="predicted"/>
<reference evidence="2" key="1">
    <citation type="submission" date="2022-11" db="EMBL/GenBank/DDBJ databases">
        <authorList>
            <person name="Hyden B.L."/>
            <person name="Feng K."/>
            <person name="Yates T."/>
            <person name="Jawdy S."/>
            <person name="Smart L.B."/>
            <person name="Muchero W."/>
        </authorList>
    </citation>
    <scope>NUCLEOTIDE SEQUENCE</scope>
    <source>
        <tissue evidence="2">Shoot tip</tissue>
    </source>
</reference>
<organism evidence="2 3">
    <name type="scientific">Salix koriyanagi</name>
    <dbReference type="NCBI Taxonomy" id="2511006"/>
    <lineage>
        <taxon>Eukaryota</taxon>
        <taxon>Viridiplantae</taxon>
        <taxon>Streptophyta</taxon>
        <taxon>Embryophyta</taxon>
        <taxon>Tracheophyta</taxon>
        <taxon>Spermatophyta</taxon>
        <taxon>Magnoliopsida</taxon>
        <taxon>eudicotyledons</taxon>
        <taxon>Gunneridae</taxon>
        <taxon>Pentapetalae</taxon>
        <taxon>rosids</taxon>
        <taxon>fabids</taxon>
        <taxon>Malpighiales</taxon>
        <taxon>Salicaceae</taxon>
        <taxon>Saliceae</taxon>
        <taxon>Salix</taxon>
    </lineage>
</organism>
<dbReference type="EMBL" id="JAPFFM010000007">
    <property type="protein sequence ID" value="KAJ6757229.1"/>
    <property type="molecule type" value="Genomic_DNA"/>
</dbReference>
<evidence type="ECO:0000313" key="2">
    <source>
        <dbReference type="EMBL" id="KAJ6757229.1"/>
    </source>
</evidence>
<feature type="compositionally biased region" description="Basic and acidic residues" evidence="1">
    <location>
        <begin position="72"/>
        <end position="84"/>
    </location>
</feature>
<evidence type="ECO:0000256" key="1">
    <source>
        <dbReference type="SAM" id="MobiDB-lite"/>
    </source>
</evidence>
<feature type="region of interest" description="Disordered" evidence="1">
    <location>
        <begin position="53"/>
        <end position="84"/>
    </location>
</feature>
<evidence type="ECO:0000313" key="3">
    <source>
        <dbReference type="Proteomes" id="UP001151752"/>
    </source>
</evidence>
<comment type="caution">
    <text evidence="2">The sequence shown here is derived from an EMBL/GenBank/DDBJ whole genome shotgun (WGS) entry which is preliminary data.</text>
</comment>
<gene>
    <name evidence="2" type="ORF">OIU74_026472</name>
</gene>
<accession>A0A9Q1A436</accession>
<reference evidence="2" key="2">
    <citation type="journal article" date="2023" name="Int. J. Mol. Sci.">
        <title>De Novo Assembly and Annotation of 11 Diverse Shrub Willow (Salix) Genomes Reveals Novel Gene Organization in Sex-Linked Regions.</title>
        <authorList>
            <person name="Hyden B."/>
            <person name="Feng K."/>
            <person name="Yates T.B."/>
            <person name="Jawdy S."/>
            <person name="Cereghino C."/>
            <person name="Smart L.B."/>
            <person name="Muchero W."/>
        </authorList>
    </citation>
    <scope>NUCLEOTIDE SEQUENCE</scope>
    <source>
        <tissue evidence="2">Shoot tip</tissue>
    </source>
</reference>
<keyword evidence="3" id="KW-1185">Reference proteome</keyword>
<protein>
    <submittedName>
        <fullName evidence="2">Uncharacterized protein</fullName>
    </submittedName>
</protein>